<reference evidence="2 3" key="1">
    <citation type="submission" date="2015-08" db="EMBL/GenBank/DDBJ databases">
        <title>Draft Genome Sequence of Pseudoalteromonas porphyrae UCD-SED14.</title>
        <authorList>
            <person name="Coil D.A."/>
            <person name="Jospin G."/>
            <person name="Lee R.D."/>
            <person name="Eisen J.A."/>
        </authorList>
    </citation>
    <scope>NUCLEOTIDE SEQUENCE [LARGE SCALE GENOMIC DNA]</scope>
    <source>
        <strain evidence="2 3">UCD-SED14</strain>
    </source>
</reference>
<evidence type="ECO:0000313" key="3">
    <source>
        <dbReference type="Proteomes" id="UP000037848"/>
    </source>
</evidence>
<gene>
    <name evidence="2" type="ORF">ADS77_07095</name>
</gene>
<dbReference type="Proteomes" id="UP000037848">
    <property type="component" value="Unassembled WGS sequence"/>
</dbReference>
<dbReference type="AlphaFoldDB" id="A0A0N1EMN6"/>
<dbReference type="PATRIC" id="fig|187330.3.peg.3443"/>
<feature type="domain" description="GyrI-like small molecule binding" evidence="1">
    <location>
        <begin position="20"/>
        <end position="204"/>
    </location>
</feature>
<comment type="caution">
    <text evidence="2">The sequence shown here is derived from an EMBL/GenBank/DDBJ whole genome shotgun (WGS) entry which is preliminary data.</text>
</comment>
<dbReference type="Pfam" id="PF06445">
    <property type="entry name" value="GyrI-like"/>
    <property type="match status" value="1"/>
</dbReference>
<proteinExistence type="predicted"/>
<keyword evidence="3" id="KW-1185">Reference proteome</keyword>
<accession>A0A0N1EMN6</accession>
<evidence type="ECO:0000259" key="1">
    <source>
        <dbReference type="Pfam" id="PF06445"/>
    </source>
</evidence>
<dbReference type="OrthoDB" id="4772335at2"/>
<dbReference type="InterPro" id="IPR008319">
    <property type="entry name" value="GyrI-like_CCH_Lin2189-like"/>
</dbReference>
<dbReference type="InterPro" id="IPR011256">
    <property type="entry name" value="Reg_factor_effector_dom_sf"/>
</dbReference>
<organism evidence="2 3">
    <name type="scientific">Pseudoalteromonas porphyrae</name>
    <dbReference type="NCBI Taxonomy" id="187330"/>
    <lineage>
        <taxon>Bacteria</taxon>
        <taxon>Pseudomonadati</taxon>
        <taxon>Pseudomonadota</taxon>
        <taxon>Gammaproteobacteria</taxon>
        <taxon>Alteromonadales</taxon>
        <taxon>Pseudoalteromonadaceae</taxon>
        <taxon>Pseudoalteromonas</taxon>
    </lineage>
</organism>
<dbReference type="InterPro" id="IPR029442">
    <property type="entry name" value="GyrI-like"/>
</dbReference>
<dbReference type="RefSeq" id="WP_054453649.1">
    <property type="nucleotide sequence ID" value="NZ_LHPH01000007.1"/>
</dbReference>
<sequence>MQAKYEWRKKEKALYLPKNQPEIIDVPEFKFITIEGTGSPAKSIFTEKIGALYSLAYTIKMTLKKMDVTPKGYYDFTVYLLEGVWDITDAAKANFTGVINKDDFVYKLMIRQPDFVDEYFFKEMLEVAKAKKKNPLLAQLNFERSSEGLCVQMLHLGIFEDELISFKKMEEFAKNAGIGRQSKIHREIYLSDPRKVAPEKLKTVLRFQALRT</sequence>
<dbReference type="Gene3D" id="3.20.80.10">
    <property type="entry name" value="Regulatory factor, effector binding domain"/>
    <property type="match status" value="1"/>
</dbReference>
<dbReference type="EMBL" id="LHPH01000007">
    <property type="protein sequence ID" value="KPH63684.1"/>
    <property type="molecule type" value="Genomic_DNA"/>
</dbReference>
<name>A0A0N1EMN6_9GAMM</name>
<dbReference type="PIRSF" id="PIRSF031644">
    <property type="entry name" value="UCP031644"/>
    <property type="match status" value="1"/>
</dbReference>
<evidence type="ECO:0000313" key="2">
    <source>
        <dbReference type="EMBL" id="KPH63684.1"/>
    </source>
</evidence>
<protein>
    <recommendedName>
        <fullName evidence="1">GyrI-like small molecule binding domain-containing protein</fullName>
    </recommendedName>
</protein>